<accession>A0A8H5FQZ2</accession>
<feature type="region of interest" description="Disordered" evidence="1">
    <location>
        <begin position="34"/>
        <end position="155"/>
    </location>
</feature>
<gene>
    <name evidence="2" type="ORF">D9758_011389</name>
</gene>
<dbReference type="Proteomes" id="UP000559256">
    <property type="component" value="Unassembled WGS sequence"/>
</dbReference>
<dbReference type="OrthoDB" id="346839at2759"/>
<reference evidence="2 3" key="1">
    <citation type="journal article" date="2020" name="ISME J.">
        <title>Uncovering the hidden diversity of litter-decomposition mechanisms in mushroom-forming fungi.</title>
        <authorList>
            <person name="Floudas D."/>
            <person name="Bentzer J."/>
            <person name="Ahren D."/>
            <person name="Johansson T."/>
            <person name="Persson P."/>
            <person name="Tunlid A."/>
        </authorList>
    </citation>
    <scope>NUCLEOTIDE SEQUENCE [LARGE SCALE GENOMIC DNA]</scope>
    <source>
        <strain evidence="2 3">CBS 291.85</strain>
    </source>
</reference>
<organism evidence="2 3">
    <name type="scientific">Tetrapyrgos nigripes</name>
    <dbReference type="NCBI Taxonomy" id="182062"/>
    <lineage>
        <taxon>Eukaryota</taxon>
        <taxon>Fungi</taxon>
        <taxon>Dikarya</taxon>
        <taxon>Basidiomycota</taxon>
        <taxon>Agaricomycotina</taxon>
        <taxon>Agaricomycetes</taxon>
        <taxon>Agaricomycetidae</taxon>
        <taxon>Agaricales</taxon>
        <taxon>Marasmiineae</taxon>
        <taxon>Marasmiaceae</taxon>
        <taxon>Tetrapyrgos</taxon>
    </lineage>
</organism>
<name>A0A8H5FQZ2_9AGAR</name>
<sequence length="167" mass="18203">MVVVSFQKTEDAAMAKAKYDGKFVDGRRPIKIEVITDKTPSSSSSSGSASTEPAPPSLIDRIQGRGNAHAVPSTKKHSLPRQEAAVADMMASSSSFTPLNVTPNPDSTQSTRRRYKKGPKRLKKQTVQFVKVHPTNVNGTTKPKVVGKSKDDLDQEMDDYRAMGEQV</sequence>
<evidence type="ECO:0000313" key="2">
    <source>
        <dbReference type="EMBL" id="KAF5345896.1"/>
    </source>
</evidence>
<feature type="compositionally biased region" description="Low complexity" evidence="1">
    <location>
        <begin position="39"/>
        <end position="52"/>
    </location>
</feature>
<dbReference type="EMBL" id="JAACJM010000107">
    <property type="protein sequence ID" value="KAF5345896.1"/>
    <property type="molecule type" value="Genomic_DNA"/>
</dbReference>
<feature type="compositionally biased region" description="Basic residues" evidence="1">
    <location>
        <begin position="111"/>
        <end position="124"/>
    </location>
</feature>
<evidence type="ECO:0000313" key="3">
    <source>
        <dbReference type="Proteomes" id="UP000559256"/>
    </source>
</evidence>
<comment type="caution">
    <text evidence="2">The sequence shown here is derived from an EMBL/GenBank/DDBJ whole genome shotgun (WGS) entry which is preliminary data.</text>
</comment>
<dbReference type="AlphaFoldDB" id="A0A8H5FQZ2"/>
<proteinExistence type="predicted"/>
<evidence type="ECO:0000256" key="1">
    <source>
        <dbReference type="SAM" id="MobiDB-lite"/>
    </source>
</evidence>
<evidence type="ECO:0008006" key="4">
    <source>
        <dbReference type="Google" id="ProtNLM"/>
    </source>
</evidence>
<protein>
    <recommendedName>
        <fullName evidence="4">Chromatin target of PRMT1 protein C-terminal domain-containing protein</fullName>
    </recommendedName>
</protein>
<feature type="compositionally biased region" description="Polar residues" evidence="1">
    <location>
        <begin position="96"/>
        <end position="110"/>
    </location>
</feature>
<keyword evidence="3" id="KW-1185">Reference proteome</keyword>
<feature type="compositionally biased region" description="Low complexity" evidence="1">
    <location>
        <begin position="84"/>
        <end position="95"/>
    </location>
</feature>